<proteinExistence type="predicted"/>
<evidence type="ECO:0000313" key="2">
    <source>
        <dbReference type="EMBL" id="KAK9813693.1"/>
    </source>
</evidence>
<dbReference type="EMBL" id="JALJOQ010000003">
    <property type="protein sequence ID" value="KAK9813693.1"/>
    <property type="molecule type" value="Genomic_DNA"/>
</dbReference>
<dbReference type="AlphaFoldDB" id="A0AAW1PUQ8"/>
<reference evidence="2 3" key="1">
    <citation type="journal article" date="2024" name="Nat. Commun.">
        <title>Phylogenomics reveals the evolutionary origins of lichenization in chlorophyte algae.</title>
        <authorList>
            <person name="Puginier C."/>
            <person name="Libourel C."/>
            <person name="Otte J."/>
            <person name="Skaloud P."/>
            <person name="Haon M."/>
            <person name="Grisel S."/>
            <person name="Petersen M."/>
            <person name="Berrin J.G."/>
            <person name="Delaux P.M."/>
            <person name="Dal Grande F."/>
            <person name="Keller J."/>
        </authorList>
    </citation>
    <scope>NUCLEOTIDE SEQUENCE [LARGE SCALE GENOMIC DNA]</scope>
    <source>
        <strain evidence="2 3">SAG 2036</strain>
    </source>
</reference>
<evidence type="ECO:0000313" key="3">
    <source>
        <dbReference type="Proteomes" id="UP001465755"/>
    </source>
</evidence>
<protein>
    <submittedName>
        <fullName evidence="2">Uncharacterized protein</fullName>
    </submittedName>
</protein>
<sequence length="142" mass="15533">MSDRKSGIRKPAASRKRNPVPDPASPQGSPMQALEAVVGKASYFALDRCKPYEPLLLFSRDAKQLAVCTTGDRTVSGSWLSLYDALSGEEIWKRDLRDWGRPGPGSIVLSTLALAWSADSTHLVGFQVADRPMDHEEDFGIS</sequence>
<organism evidence="2 3">
    <name type="scientific">Symbiochloris irregularis</name>
    <dbReference type="NCBI Taxonomy" id="706552"/>
    <lineage>
        <taxon>Eukaryota</taxon>
        <taxon>Viridiplantae</taxon>
        <taxon>Chlorophyta</taxon>
        <taxon>core chlorophytes</taxon>
        <taxon>Trebouxiophyceae</taxon>
        <taxon>Trebouxiales</taxon>
        <taxon>Trebouxiaceae</taxon>
        <taxon>Symbiochloris</taxon>
    </lineage>
</organism>
<feature type="region of interest" description="Disordered" evidence="1">
    <location>
        <begin position="1"/>
        <end position="32"/>
    </location>
</feature>
<dbReference type="Proteomes" id="UP001465755">
    <property type="component" value="Unassembled WGS sequence"/>
</dbReference>
<gene>
    <name evidence="2" type="ORF">WJX73_003895</name>
</gene>
<accession>A0AAW1PUQ8</accession>
<name>A0AAW1PUQ8_9CHLO</name>
<comment type="caution">
    <text evidence="2">The sequence shown here is derived from an EMBL/GenBank/DDBJ whole genome shotgun (WGS) entry which is preliminary data.</text>
</comment>
<evidence type="ECO:0000256" key="1">
    <source>
        <dbReference type="SAM" id="MobiDB-lite"/>
    </source>
</evidence>
<keyword evidence="3" id="KW-1185">Reference proteome</keyword>